<dbReference type="PANTHER" id="PTHR38686">
    <property type="entry name" value="APOLIPOPROTEIN N-ACYLTRANSFERASE"/>
    <property type="match status" value="1"/>
</dbReference>
<feature type="transmembrane region" description="Helical" evidence="9">
    <location>
        <begin position="178"/>
        <end position="197"/>
    </location>
</feature>
<dbReference type="AlphaFoldDB" id="K2MFF2"/>
<feature type="domain" description="CN hydrolase" evidence="10">
    <location>
        <begin position="240"/>
        <end position="489"/>
    </location>
</feature>
<comment type="function">
    <text evidence="9">Catalyzes the phospholipid dependent N-acylation of the N-terminal cysteine of apolipoprotein, the last step in lipoprotein maturation.</text>
</comment>
<comment type="caution">
    <text evidence="11">The sequence shown here is derived from an EMBL/GenBank/DDBJ whole genome shotgun (WGS) entry which is preliminary data.</text>
</comment>
<dbReference type="EC" id="2.3.1.269" evidence="9"/>
<evidence type="ECO:0000256" key="1">
    <source>
        <dbReference type="ARBA" id="ARBA00004651"/>
    </source>
</evidence>
<sequence length="527" mass="56215">MESLAGRVILLSGWQRALLAFAAGAGAAFSQPPFDFFAACFIAFPILVWLLDGAEGGGRGFLSRLAPAFATGWWFGFGYFLLGLWWIGNALLVDADNFAWAWPFAVVGLPAFLAVFYGLAAFLARMVWSGGLLRLVALALAFGLAEWVRSIIFTGFPWNAIGYSAMPTLLAMQSAKLVGLDGMNILAVFVFSAPALLGTRRHLVPGVAAATLCIAVQLGYGYLRLAQEPEAGGALALRIVQPSIAQTEKWDAAEQDRIFKTLMDLSSSPRPEGTPRPQAILWPETAVPFLFTDRPDALAELGNLLEDGQVLLTGAVRSEGGERAGDTRYYNAVVAVASDGTIFDAVDKTHLVPFGEYVPFAGLLERLGIGAIVQSAGPFTGGAPRHAIAVAEGIRALPFICYEIIFPRLVNGATAGADLLLNVTNDSWFGVSPGPYQHFRQTRLRAIESGIPLVRAANNGISAVVDSDGRIVDAFDLNAVGALDVEVPLHRGEKYSYGTPGTNSAIVALGFGFLLLLGSIVRRLRPN</sequence>
<keyword evidence="5 9" id="KW-0812">Transmembrane</keyword>
<dbReference type="GO" id="GO:0005886">
    <property type="term" value="C:plasma membrane"/>
    <property type="evidence" value="ECO:0007669"/>
    <property type="project" value="UniProtKB-SubCell"/>
</dbReference>
<comment type="catalytic activity">
    <reaction evidence="9">
        <text>N-terminal S-1,2-diacyl-sn-glyceryl-L-cysteinyl-[lipoprotein] + a glycerophospholipid = N-acyl-S-1,2-diacyl-sn-glyceryl-L-cysteinyl-[lipoprotein] + a 2-acyl-sn-glycero-3-phospholipid + H(+)</text>
        <dbReference type="Rhea" id="RHEA:48228"/>
        <dbReference type="Rhea" id="RHEA-COMP:14681"/>
        <dbReference type="Rhea" id="RHEA-COMP:14684"/>
        <dbReference type="ChEBI" id="CHEBI:15378"/>
        <dbReference type="ChEBI" id="CHEBI:136912"/>
        <dbReference type="ChEBI" id="CHEBI:140656"/>
        <dbReference type="ChEBI" id="CHEBI:140657"/>
        <dbReference type="ChEBI" id="CHEBI:140660"/>
        <dbReference type="EC" id="2.3.1.269"/>
    </reaction>
</comment>
<dbReference type="PROSITE" id="PS50263">
    <property type="entry name" value="CN_HYDROLASE"/>
    <property type="match status" value="1"/>
</dbReference>
<evidence type="ECO:0000256" key="6">
    <source>
        <dbReference type="ARBA" id="ARBA00022989"/>
    </source>
</evidence>
<reference evidence="11 12" key="1">
    <citation type="journal article" date="2012" name="J. Bacteriol.">
        <title>Genome Sequence of Nitratireductor pacificus Type Strain pht-3B.</title>
        <authorList>
            <person name="Lai Q."/>
            <person name="Li G."/>
            <person name="Shao Z."/>
        </authorList>
    </citation>
    <scope>NUCLEOTIDE SEQUENCE [LARGE SCALE GENOMIC DNA]</scope>
    <source>
        <strain evidence="12">pht-3B</strain>
    </source>
</reference>
<proteinExistence type="inferred from homology"/>
<evidence type="ECO:0000313" key="12">
    <source>
        <dbReference type="Proteomes" id="UP000006786"/>
    </source>
</evidence>
<keyword evidence="11" id="KW-0449">Lipoprotein</keyword>
<dbReference type="GO" id="GO:0042158">
    <property type="term" value="P:lipoprotein biosynthetic process"/>
    <property type="evidence" value="ECO:0007669"/>
    <property type="project" value="UniProtKB-UniRule"/>
</dbReference>
<dbReference type="UniPathway" id="UPA00666"/>
<dbReference type="eggNOG" id="COG0815">
    <property type="taxonomic scope" value="Bacteria"/>
</dbReference>
<protein>
    <recommendedName>
        <fullName evidence="9">Apolipoprotein N-acyltransferase</fullName>
        <shortName evidence="9">ALP N-acyltransferase</shortName>
        <ecNumber evidence="9">2.3.1.269</ecNumber>
    </recommendedName>
</protein>
<dbReference type="Pfam" id="PF00795">
    <property type="entry name" value="CN_hydrolase"/>
    <property type="match status" value="1"/>
</dbReference>
<evidence type="ECO:0000256" key="4">
    <source>
        <dbReference type="ARBA" id="ARBA00022679"/>
    </source>
</evidence>
<evidence type="ECO:0000256" key="8">
    <source>
        <dbReference type="ARBA" id="ARBA00023315"/>
    </source>
</evidence>
<dbReference type="Proteomes" id="UP000006786">
    <property type="component" value="Unassembled WGS sequence"/>
</dbReference>
<comment type="subcellular location">
    <subcellularLocation>
        <location evidence="1 9">Cell membrane</location>
        <topology evidence="1 9">Multi-pass membrane protein</topology>
    </subcellularLocation>
</comment>
<feature type="transmembrane region" description="Helical" evidence="9">
    <location>
        <begin position="504"/>
        <end position="521"/>
    </location>
</feature>
<keyword evidence="8 9" id="KW-0012">Acyltransferase</keyword>
<dbReference type="InterPro" id="IPR003010">
    <property type="entry name" value="C-N_Hydrolase"/>
</dbReference>
<dbReference type="PANTHER" id="PTHR38686:SF1">
    <property type="entry name" value="APOLIPOPROTEIN N-ACYLTRANSFERASE"/>
    <property type="match status" value="1"/>
</dbReference>
<keyword evidence="4 9" id="KW-0808">Transferase</keyword>
<feature type="transmembrane region" description="Helical" evidence="9">
    <location>
        <begin position="204"/>
        <end position="223"/>
    </location>
</feature>
<keyword evidence="7 9" id="KW-0472">Membrane</keyword>
<feature type="transmembrane region" description="Helical" evidence="9">
    <location>
        <begin position="34"/>
        <end position="53"/>
    </location>
</feature>
<comment type="pathway">
    <text evidence="9">Protein modification; lipoprotein biosynthesis (N-acyl transfer).</text>
</comment>
<dbReference type="STRING" id="391937.NA2_08084"/>
<dbReference type="EMBL" id="AMRM01000007">
    <property type="protein sequence ID" value="EKF19435.1"/>
    <property type="molecule type" value="Genomic_DNA"/>
</dbReference>
<dbReference type="InterPro" id="IPR045378">
    <property type="entry name" value="LNT_N"/>
</dbReference>
<evidence type="ECO:0000259" key="10">
    <source>
        <dbReference type="PROSITE" id="PS50263"/>
    </source>
</evidence>
<feature type="transmembrane region" description="Helical" evidence="9">
    <location>
        <begin position="100"/>
        <end position="123"/>
    </location>
</feature>
<dbReference type="NCBIfam" id="TIGR00546">
    <property type="entry name" value="lnt"/>
    <property type="match status" value="1"/>
</dbReference>
<evidence type="ECO:0000256" key="5">
    <source>
        <dbReference type="ARBA" id="ARBA00022692"/>
    </source>
</evidence>
<name>K2MFF2_9HYPH</name>
<accession>K2MFF2</accession>
<evidence type="ECO:0000256" key="9">
    <source>
        <dbReference type="HAMAP-Rule" id="MF_01148"/>
    </source>
</evidence>
<evidence type="ECO:0000256" key="7">
    <source>
        <dbReference type="ARBA" id="ARBA00023136"/>
    </source>
</evidence>
<dbReference type="InterPro" id="IPR004563">
    <property type="entry name" value="Apolipo_AcylTrfase"/>
</dbReference>
<dbReference type="HAMAP" id="MF_01148">
    <property type="entry name" value="Lnt"/>
    <property type="match status" value="1"/>
</dbReference>
<dbReference type="PATRIC" id="fig|391937.3.peg.1661"/>
<keyword evidence="12" id="KW-1185">Reference proteome</keyword>
<gene>
    <name evidence="9 11" type="primary">lnt</name>
    <name evidence="11" type="ORF">NA2_08084</name>
</gene>
<evidence type="ECO:0000256" key="2">
    <source>
        <dbReference type="ARBA" id="ARBA00010065"/>
    </source>
</evidence>
<dbReference type="Gene3D" id="3.60.110.10">
    <property type="entry name" value="Carbon-nitrogen hydrolase"/>
    <property type="match status" value="1"/>
</dbReference>
<dbReference type="Pfam" id="PF20154">
    <property type="entry name" value="LNT_N"/>
    <property type="match status" value="1"/>
</dbReference>
<dbReference type="GO" id="GO:0016410">
    <property type="term" value="F:N-acyltransferase activity"/>
    <property type="evidence" value="ECO:0007669"/>
    <property type="project" value="UniProtKB-UniRule"/>
</dbReference>
<keyword evidence="6 9" id="KW-1133">Transmembrane helix</keyword>
<feature type="transmembrane region" description="Helical" evidence="9">
    <location>
        <begin position="65"/>
        <end position="88"/>
    </location>
</feature>
<dbReference type="InterPro" id="IPR036526">
    <property type="entry name" value="C-N_Hydrolase_sf"/>
</dbReference>
<dbReference type="RefSeq" id="WP_008596098.1">
    <property type="nucleotide sequence ID" value="NZ_AMRM01000007.1"/>
</dbReference>
<comment type="similarity">
    <text evidence="2 9">Belongs to the CN hydrolase family. Apolipoprotein N-acyltransferase subfamily.</text>
</comment>
<dbReference type="OrthoDB" id="9804277at2"/>
<dbReference type="CDD" id="cd07571">
    <property type="entry name" value="ALP_N-acyl_transferase"/>
    <property type="match status" value="1"/>
</dbReference>
<evidence type="ECO:0000256" key="3">
    <source>
        <dbReference type="ARBA" id="ARBA00022475"/>
    </source>
</evidence>
<feature type="transmembrane region" description="Helical" evidence="9">
    <location>
        <begin position="135"/>
        <end position="158"/>
    </location>
</feature>
<evidence type="ECO:0000313" key="11">
    <source>
        <dbReference type="EMBL" id="EKF19435.1"/>
    </source>
</evidence>
<dbReference type="SUPFAM" id="SSF56317">
    <property type="entry name" value="Carbon-nitrogen hydrolase"/>
    <property type="match status" value="1"/>
</dbReference>
<organism evidence="11 12">
    <name type="scientific">Nitratireductor pacificus pht-3B</name>
    <dbReference type="NCBI Taxonomy" id="391937"/>
    <lineage>
        <taxon>Bacteria</taxon>
        <taxon>Pseudomonadati</taxon>
        <taxon>Pseudomonadota</taxon>
        <taxon>Alphaproteobacteria</taxon>
        <taxon>Hyphomicrobiales</taxon>
        <taxon>Phyllobacteriaceae</taxon>
        <taxon>Nitratireductor</taxon>
    </lineage>
</organism>
<keyword evidence="3 9" id="KW-1003">Cell membrane</keyword>